<comment type="similarity">
    <text evidence="1">Belongs to the RRF family.</text>
</comment>
<feature type="compositionally biased region" description="Polar residues" evidence="4">
    <location>
        <begin position="225"/>
        <end position="234"/>
    </location>
</feature>
<dbReference type="PANTHER" id="PTHR20982:SF3">
    <property type="entry name" value="MITOCHONDRIAL RIBOSOME RECYCLING FACTOR PSEUDO 1"/>
    <property type="match status" value="1"/>
</dbReference>
<feature type="domain" description="Ribosome recycling factor" evidence="5">
    <location>
        <begin position="111"/>
        <end position="280"/>
    </location>
</feature>
<comment type="function">
    <text evidence="3">Necessary for protein synthesis in mitochondria. Functions as a ribosome recycling factor in mitochondria.</text>
</comment>
<evidence type="ECO:0000313" key="6">
    <source>
        <dbReference type="EMBL" id="KZZ87610.1"/>
    </source>
</evidence>
<dbReference type="InterPro" id="IPR023584">
    <property type="entry name" value="Ribosome_recyc_fac_dom"/>
</dbReference>
<dbReference type="OrthoDB" id="407355at2759"/>
<feature type="compositionally biased region" description="Polar residues" evidence="4">
    <location>
        <begin position="185"/>
        <end position="195"/>
    </location>
</feature>
<dbReference type="Gene3D" id="3.30.1360.40">
    <property type="match status" value="1"/>
</dbReference>
<dbReference type="Pfam" id="PF01765">
    <property type="entry name" value="RRF"/>
    <property type="match status" value="1"/>
</dbReference>
<feature type="region of interest" description="Disordered" evidence="4">
    <location>
        <begin position="182"/>
        <end position="206"/>
    </location>
</feature>
<accession>A0A166N451</accession>
<dbReference type="GO" id="GO:0006412">
    <property type="term" value="P:translation"/>
    <property type="evidence" value="ECO:0007669"/>
    <property type="project" value="UniProtKB-KW"/>
</dbReference>
<dbReference type="GO" id="GO:0043023">
    <property type="term" value="F:ribosomal large subunit binding"/>
    <property type="evidence" value="ECO:0007669"/>
    <property type="project" value="TreeGrafter"/>
</dbReference>
<sequence>MATVISRRCLFRLDQTLLRSKSAVSSYASRGLPSTAARPSRYVGGGETRGWTVSEVSALRTFATSSPAYKKKGGSDKGSSSSSSSSSSTSDEPDLGFKELQKSIDDAVARMKEDIAKLRTGGRFNPSLIEQLRVSLDNKKKETVRLGDIAQVIPKGGRNIVILLGDESQSKLVSSAISSSNLSLNPQQDPTNPLQLNVPIPPPTRESRDAAVKEAKALMEKATQGIKNARQTTNKKLKDMGQKKVIQPDMLHSGLKEMEKIVQAGQKAMKDAWEAAQKALQQ</sequence>
<dbReference type="VEuPathDB" id="FungiDB:AAP_05521"/>
<evidence type="ECO:0000256" key="2">
    <source>
        <dbReference type="ARBA" id="ARBA00022917"/>
    </source>
</evidence>
<feature type="region of interest" description="Disordered" evidence="4">
    <location>
        <begin position="67"/>
        <end position="96"/>
    </location>
</feature>
<evidence type="ECO:0000313" key="7">
    <source>
        <dbReference type="Proteomes" id="UP000242877"/>
    </source>
</evidence>
<feature type="region of interest" description="Disordered" evidence="4">
    <location>
        <begin position="222"/>
        <end position="244"/>
    </location>
</feature>
<dbReference type="GO" id="GO:0005739">
    <property type="term" value="C:mitochondrion"/>
    <property type="evidence" value="ECO:0007669"/>
    <property type="project" value="TreeGrafter"/>
</dbReference>
<dbReference type="InterPro" id="IPR002661">
    <property type="entry name" value="Ribosome_recyc_fac"/>
</dbReference>
<dbReference type="SUPFAM" id="SSF55194">
    <property type="entry name" value="Ribosome recycling factor, RRF"/>
    <property type="match status" value="1"/>
</dbReference>
<reference evidence="6 7" key="1">
    <citation type="journal article" date="2016" name="Genome Biol. Evol.">
        <title>Divergent and convergent evolution of fungal pathogenicity.</title>
        <authorList>
            <person name="Shang Y."/>
            <person name="Xiao G."/>
            <person name="Zheng P."/>
            <person name="Cen K."/>
            <person name="Zhan S."/>
            <person name="Wang C."/>
        </authorList>
    </citation>
    <scope>NUCLEOTIDE SEQUENCE [LARGE SCALE GENOMIC DNA]</scope>
    <source>
        <strain evidence="6 7">ARSEF 7405</strain>
    </source>
</reference>
<proteinExistence type="inferred from homology"/>
<dbReference type="Proteomes" id="UP000242877">
    <property type="component" value="Unassembled WGS sequence"/>
</dbReference>
<name>A0A166N451_9EURO</name>
<evidence type="ECO:0000256" key="1">
    <source>
        <dbReference type="ARBA" id="ARBA00005912"/>
    </source>
</evidence>
<dbReference type="InterPro" id="IPR036191">
    <property type="entry name" value="RRF_sf"/>
</dbReference>
<feature type="compositionally biased region" description="Low complexity" evidence="4">
    <location>
        <begin position="77"/>
        <end position="90"/>
    </location>
</feature>
<dbReference type="PANTHER" id="PTHR20982">
    <property type="entry name" value="RIBOSOME RECYCLING FACTOR"/>
    <property type="match status" value="1"/>
</dbReference>
<organism evidence="6 7">
    <name type="scientific">Ascosphaera apis ARSEF 7405</name>
    <dbReference type="NCBI Taxonomy" id="392613"/>
    <lineage>
        <taxon>Eukaryota</taxon>
        <taxon>Fungi</taxon>
        <taxon>Dikarya</taxon>
        <taxon>Ascomycota</taxon>
        <taxon>Pezizomycotina</taxon>
        <taxon>Eurotiomycetes</taxon>
        <taxon>Eurotiomycetidae</taxon>
        <taxon>Onygenales</taxon>
        <taxon>Ascosphaeraceae</taxon>
        <taxon>Ascosphaera</taxon>
    </lineage>
</organism>
<comment type="caution">
    <text evidence="6">The sequence shown here is derived from an EMBL/GenBank/DDBJ whole genome shotgun (WGS) entry which is preliminary data.</text>
</comment>
<evidence type="ECO:0000259" key="5">
    <source>
        <dbReference type="Pfam" id="PF01765"/>
    </source>
</evidence>
<protein>
    <submittedName>
        <fullName evidence="6">Ribosome recycling factor domain protein</fullName>
    </submittedName>
</protein>
<evidence type="ECO:0000256" key="3">
    <source>
        <dbReference type="ARBA" id="ARBA00024909"/>
    </source>
</evidence>
<keyword evidence="2" id="KW-0648">Protein biosynthesis</keyword>
<dbReference type="AlphaFoldDB" id="A0A166N451"/>
<gene>
    <name evidence="6" type="ORF">AAP_05521</name>
</gene>
<dbReference type="EMBL" id="AZGZ01000032">
    <property type="protein sequence ID" value="KZZ87610.1"/>
    <property type="molecule type" value="Genomic_DNA"/>
</dbReference>
<keyword evidence="7" id="KW-1185">Reference proteome</keyword>
<evidence type="ECO:0000256" key="4">
    <source>
        <dbReference type="SAM" id="MobiDB-lite"/>
    </source>
</evidence>
<dbReference type="Gene3D" id="1.10.132.20">
    <property type="entry name" value="Ribosome-recycling factor"/>
    <property type="match status" value="1"/>
</dbReference>